<reference evidence="1" key="1">
    <citation type="submission" date="2018-05" db="EMBL/GenBank/DDBJ databases">
        <title>Draft genome of Mucuna pruriens seed.</title>
        <authorList>
            <person name="Nnadi N.E."/>
            <person name="Vos R."/>
            <person name="Hasami M.H."/>
            <person name="Devisetty U.K."/>
            <person name="Aguiy J.C."/>
        </authorList>
    </citation>
    <scope>NUCLEOTIDE SEQUENCE [LARGE SCALE GENOMIC DNA]</scope>
    <source>
        <strain evidence="1">JCA_2017</strain>
    </source>
</reference>
<comment type="caution">
    <text evidence="1">The sequence shown here is derived from an EMBL/GenBank/DDBJ whole genome shotgun (WGS) entry which is preliminary data.</text>
</comment>
<dbReference type="Proteomes" id="UP000257109">
    <property type="component" value="Unassembled WGS sequence"/>
</dbReference>
<dbReference type="AlphaFoldDB" id="A0A371GNM5"/>
<dbReference type="EMBL" id="QJKJ01004938">
    <property type="protein sequence ID" value="RDX92157.1"/>
    <property type="molecule type" value="Genomic_DNA"/>
</dbReference>
<protein>
    <submittedName>
        <fullName evidence="1">Uncharacterized protein</fullName>
    </submittedName>
</protein>
<sequence length="101" mass="11665">MQGLQESIWIYIRKVYNQSYLSSTEVEGKVLKQRKKTYKIFINLGKNMIVAIQDLYDKVTTSVRTSRHKTEDFPIMIGLHQGSTLSPCLFNLMLDEFAGDT</sequence>
<proteinExistence type="predicted"/>
<keyword evidence="2" id="KW-1185">Reference proteome</keyword>
<dbReference type="OrthoDB" id="1306011at2759"/>
<organism evidence="1 2">
    <name type="scientific">Mucuna pruriens</name>
    <name type="common">Velvet bean</name>
    <name type="synonym">Dolichos pruriens</name>
    <dbReference type="NCBI Taxonomy" id="157652"/>
    <lineage>
        <taxon>Eukaryota</taxon>
        <taxon>Viridiplantae</taxon>
        <taxon>Streptophyta</taxon>
        <taxon>Embryophyta</taxon>
        <taxon>Tracheophyta</taxon>
        <taxon>Spermatophyta</taxon>
        <taxon>Magnoliopsida</taxon>
        <taxon>eudicotyledons</taxon>
        <taxon>Gunneridae</taxon>
        <taxon>Pentapetalae</taxon>
        <taxon>rosids</taxon>
        <taxon>fabids</taxon>
        <taxon>Fabales</taxon>
        <taxon>Fabaceae</taxon>
        <taxon>Papilionoideae</taxon>
        <taxon>50 kb inversion clade</taxon>
        <taxon>NPAAA clade</taxon>
        <taxon>indigoferoid/millettioid clade</taxon>
        <taxon>Phaseoleae</taxon>
        <taxon>Mucuna</taxon>
    </lineage>
</organism>
<accession>A0A371GNM5</accession>
<name>A0A371GNM5_MUCPR</name>
<feature type="non-terminal residue" evidence="1">
    <location>
        <position position="1"/>
    </location>
</feature>
<evidence type="ECO:0000313" key="1">
    <source>
        <dbReference type="EMBL" id="RDX92157.1"/>
    </source>
</evidence>
<evidence type="ECO:0000313" key="2">
    <source>
        <dbReference type="Proteomes" id="UP000257109"/>
    </source>
</evidence>
<gene>
    <name evidence="1" type="ORF">CR513_25758</name>
</gene>